<accession>E1EW13</accession>
<sequence>MTMLRSLPSGYRITEKISDGPCDTLYLGTNAKYKDLVVFRHIILPEARRTKAELVHSQTTLVPALKHPHIIPQLQTEWGSNDDITTTTPYYENGSLQLLINVLKKDKKRVSKSCFFSYTYQLLTALSYLHCPRKDEIYQGPTGTNISIKRVVHGAIRPASVLIDNNGKKVILGNMTHCQEITNSTLTVKLAATGINIHYSSPEQVKGMPLSETTDIWSLGATLYEFFTLTPLTYLSQLESAGKLVMDSPDRKYPPNPDLSVITDKDVRFLLSVMLCMDPAERISAAELLTLDAFTPYFEAPDKQELVEDGEHVISQSDFFMAYSKPLVTNDMLSGDTVIAQDEISNSCISVSTSVSTDYASTQLSHQSYMSGSTTSQSKTKKPSGSPSNLIPSSNTSSCYLYRPPKVVYKDICKCVANKDLESLTAMKDEINTLPAKYPTVLYLAAEAGWVDGCREFIYQAGHHVRHTGRGYLNPTALMRAARKGVVSTTQLLAEMEKGLRDEYMGRTALMLAAEKNQARTVEILVNYEARLTDKHGNTALILATMNNSIESIKILCKKESNIENRARQVSLLIAAHKGNLEAIRLLAPYEAKNYANAALDKVSRAIFLSTETKSEIMNFLSQYVGYYRLQSKQ</sequence>
<dbReference type="PROSITE" id="PS50011">
    <property type="entry name" value="PROTEIN_KINASE_DOM"/>
    <property type="match status" value="1"/>
</dbReference>
<protein>
    <recommendedName>
        <fullName evidence="1">non-specific serine/threonine protein kinase</fullName>
        <ecNumber evidence="1">2.7.11.1</ecNumber>
    </recommendedName>
</protein>
<dbReference type="STRING" id="658858.E1EW13"/>
<evidence type="ECO:0000259" key="7">
    <source>
        <dbReference type="PROSITE" id="PS50011"/>
    </source>
</evidence>
<feature type="compositionally biased region" description="Low complexity" evidence="6">
    <location>
        <begin position="371"/>
        <end position="388"/>
    </location>
</feature>
<keyword evidence="4 8" id="KW-0418">Kinase</keyword>
<dbReference type="GO" id="GO:0005524">
    <property type="term" value="F:ATP binding"/>
    <property type="evidence" value="ECO:0007669"/>
    <property type="project" value="UniProtKB-KW"/>
</dbReference>
<dbReference type="OMA" id="REFIYQA"/>
<dbReference type="SMART" id="SM00248">
    <property type="entry name" value="ANK"/>
    <property type="match status" value="4"/>
</dbReference>
<keyword evidence="5" id="KW-0067">ATP-binding</keyword>
<evidence type="ECO:0000256" key="1">
    <source>
        <dbReference type="ARBA" id="ARBA00012513"/>
    </source>
</evidence>
<dbReference type="PANTHER" id="PTHR43671">
    <property type="entry name" value="SERINE/THREONINE-PROTEIN KINASE NEK"/>
    <property type="match status" value="1"/>
</dbReference>
<dbReference type="Gene3D" id="1.10.510.10">
    <property type="entry name" value="Transferase(Phosphotransferase) domain 1"/>
    <property type="match status" value="1"/>
</dbReference>
<comment type="caution">
    <text evidence="8">The sequence shown here is derived from an EMBL/GenBank/DDBJ whole genome shotgun (WGS) entry which is preliminary data.</text>
</comment>
<dbReference type="SUPFAM" id="SSF56112">
    <property type="entry name" value="Protein kinase-like (PK-like)"/>
    <property type="match status" value="1"/>
</dbReference>
<dbReference type="Proteomes" id="UP000008974">
    <property type="component" value="Unassembled WGS sequence"/>
</dbReference>
<dbReference type="OrthoDB" id="539213at2759"/>
<dbReference type="Gene3D" id="1.25.40.20">
    <property type="entry name" value="Ankyrin repeat-containing domain"/>
    <property type="match status" value="1"/>
</dbReference>
<gene>
    <name evidence="8" type="ORF">GLP15_1693</name>
</gene>
<name>E1EW13_GIAIA</name>
<keyword evidence="2" id="KW-0808">Transferase</keyword>
<dbReference type="EMBL" id="ACVC01000023">
    <property type="protein sequence ID" value="EFO65593.1"/>
    <property type="molecule type" value="Genomic_DNA"/>
</dbReference>
<dbReference type="VEuPathDB" id="GiardiaDB:GLP15_1693"/>
<evidence type="ECO:0000256" key="5">
    <source>
        <dbReference type="ARBA" id="ARBA00022840"/>
    </source>
</evidence>
<dbReference type="Pfam" id="PF00069">
    <property type="entry name" value="Pkinase"/>
    <property type="match status" value="1"/>
</dbReference>
<evidence type="ECO:0000256" key="2">
    <source>
        <dbReference type="ARBA" id="ARBA00022679"/>
    </source>
</evidence>
<evidence type="ECO:0000313" key="9">
    <source>
        <dbReference type="Proteomes" id="UP000008974"/>
    </source>
</evidence>
<keyword evidence="3" id="KW-0547">Nucleotide-binding</keyword>
<dbReference type="SUPFAM" id="SSF48403">
    <property type="entry name" value="Ankyrin repeat"/>
    <property type="match status" value="1"/>
</dbReference>
<dbReference type="InterPro" id="IPR000719">
    <property type="entry name" value="Prot_kinase_dom"/>
</dbReference>
<evidence type="ECO:0000256" key="6">
    <source>
        <dbReference type="SAM" id="MobiDB-lite"/>
    </source>
</evidence>
<dbReference type="InterPro" id="IPR050660">
    <property type="entry name" value="NEK_Ser/Thr_kinase"/>
</dbReference>
<evidence type="ECO:0000256" key="3">
    <source>
        <dbReference type="ARBA" id="ARBA00022741"/>
    </source>
</evidence>
<feature type="region of interest" description="Disordered" evidence="6">
    <location>
        <begin position="369"/>
        <end position="390"/>
    </location>
</feature>
<dbReference type="CDD" id="cd00180">
    <property type="entry name" value="PKc"/>
    <property type="match status" value="1"/>
</dbReference>
<reference evidence="8 9" key="1">
    <citation type="journal article" date="2010" name="BMC Genomics">
        <title>Genome analysis and comparative genomics of a Giardia intestinalis assemblage E isolate.</title>
        <authorList>
            <person name="Jerlstrom-Hultqvist J."/>
            <person name="Franzen O."/>
            <person name="Ankarklev J."/>
            <person name="Xu F."/>
            <person name="Nohynkova E."/>
            <person name="Andersson J.O."/>
            <person name="Svard S.G."/>
            <person name="Andersson B."/>
        </authorList>
    </citation>
    <scope>NUCLEOTIDE SEQUENCE [LARGE SCALE GENOMIC DNA]</scope>
    <source>
        <strain evidence="8 9">P15</strain>
    </source>
</reference>
<dbReference type="AlphaFoldDB" id="E1EW13"/>
<dbReference type="GO" id="GO:0004674">
    <property type="term" value="F:protein serine/threonine kinase activity"/>
    <property type="evidence" value="ECO:0007669"/>
    <property type="project" value="UniProtKB-EC"/>
</dbReference>
<evidence type="ECO:0000313" key="8">
    <source>
        <dbReference type="EMBL" id="EFO65593.1"/>
    </source>
</evidence>
<proteinExistence type="predicted"/>
<dbReference type="InterPro" id="IPR011009">
    <property type="entry name" value="Kinase-like_dom_sf"/>
</dbReference>
<evidence type="ECO:0000256" key="4">
    <source>
        <dbReference type="ARBA" id="ARBA00022777"/>
    </source>
</evidence>
<dbReference type="EC" id="2.7.11.1" evidence="1"/>
<dbReference type="InterPro" id="IPR002110">
    <property type="entry name" value="Ankyrin_rpt"/>
</dbReference>
<feature type="domain" description="Protein kinase" evidence="7">
    <location>
        <begin position="11"/>
        <end position="298"/>
    </location>
</feature>
<organism evidence="8 9">
    <name type="scientific">Giardia intestinalis (strain P15)</name>
    <name type="common">Giardia lamblia</name>
    <dbReference type="NCBI Taxonomy" id="658858"/>
    <lineage>
        <taxon>Eukaryota</taxon>
        <taxon>Metamonada</taxon>
        <taxon>Diplomonadida</taxon>
        <taxon>Hexamitidae</taxon>
        <taxon>Giardiinae</taxon>
        <taxon>Giardia</taxon>
    </lineage>
</organism>
<dbReference type="PANTHER" id="PTHR43671:SF13">
    <property type="entry name" value="SERINE_THREONINE-PROTEIN KINASE NEK2"/>
    <property type="match status" value="1"/>
</dbReference>
<dbReference type="InterPro" id="IPR036770">
    <property type="entry name" value="Ankyrin_rpt-contain_sf"/>
</dbReference>
<dbReference type="Pfam" id="PF12796">
    <property type="entry name" value="Ank_2"/>
    <property type="match status" value="1"/>
</dbReference>